<dbReference type="GO" id="GO:0003677">
    <property type="term" value="F:DNA binding"/>
    <property type="evidence" value="ECO:0007669"/>
    <property type="project" value="UniProtKB-KW"/>
</dbReference>
<dbReference type="AlphaFoldDB" id="A0A377QZB5"/>
<organism evidence="3 4">
    <name type="scientific">Kingella potus</name>
    <dbReference type="NCBI Taxonomy" id="265175"/>
    <lineage>
        <taxon>Bacteria</taxon>
        <taxon>Pseudomonadati</taxon>
        <taxon>Pseudomonadota</taxon>
        <taxon>Betaproteobacteria</taxon>
        <taxon>Neisseriales</taxon>
        <taxon>Neisseriaceae</taxon>
        <taxon>Kingella</taxon>
    </lineage>
</organism>
<gene>
    <name evidence="3" type="ORF">NCTC13336_00105</name>
</gene>
<evidence type="ECO:0000313" key="3">
    <source>
        <dbReference type="EMBL" id="STQ99918.1"/>
    </source>
</evidence>
<accession>A0A377QZB5</accession>
<evidence type="ECO:0000313" key="4">
    <source>
        <dbReference type="Proteomes" id="UP000254293"/>
    </source>
</evidence>
<dbReference type="Gene3D" id="3.90.220.20">
    <property type="entry name" value="DNA methylase specificity domains"/>
    <property type="match status" value="1"/>
</dbReference>
<dbReference type="EMBL" id="UGJJ01000001">
    <property type="protein sequence ID" value="STQ99918.1"/>
    <property type="molecule type" value="Genomic_DNA"/>
</dbReference>
<dbReference type="SUPFAM" id="SSF116734">
    <property type="entry name" value="DNA methylase specificity domain"/>
    <property type="match status" value="1"/>
</dbReference>
<keyword evidence="2" id="KW-0238">DNA-binding</keyword>
<name>A0A377QZB5_9NEIS</name>
<keyword evidence="1" id="KW-0680">Restriction system</keyword>
<dbReference type="Gene3D" id="1.10.287.1120">
    <property type="entry name" value="Bipartite methylase S protein"/>
    <property type="match status" value="1"/>
</dbReference>
<dbReference type="InterPro" id="IPR044946">
    <property type="entry name" value="Restrct_endonuc_typeI_TRD_sf"/>
</dbReference>
<evidence type="ECO:0000256" key="2">
    <source>
        <dbReference type="ARBA" id="ARBA00023125"/>
    </source>
</evidence>
<protein>
    <submittedName>
        <fullName evidence="3">Uncharacterized protein</fullName>
    </submittedName>
</protein>
<dbReference type="GO" id="GO:0009307">
    <property type="term" value="P:DNA restriction-modification system"/>
    <property type="evidence" value="ECO:0007669"/>
    <property type="project" value="UniProtKB-KW"/>
</dbReference>
<evidence type="ECO:0000256" key="1">
    <source>
        <dbReference type="ARBA" id="ARBA00022747"/>
    </source>
</evidence>
<sequence length="59" mass="6561">MDIVNKTQFSDIDVLIPAEPEQTAIGNFFRQLDDTIALQALECEKLGRLKKALLAAMLV</sequence>
<keyword evidence="4" id="KW-1185">Reference proteome</keyword>
<proteinExistence type="predicted"/>
<dbReference type="Proteomes" id="UP000254293">
    <property type="component" value="Unassembled WGS sequence"/>
</dbReference>
<dbReference type="REBASE" id="432071">
    <property type="entry name" value="S.Kpo13336I"/>
</dbReference>
<reference evidence="3 4" key="1">
    <citation type="submission" date="2018-06" db="EMBL/GenBank/DDBJ databases">
        <authorList>
            <consortium name="Pathogen Informatics"/>
            <person name="Doyle S."/>
        </authorList>
    </citation>
    <scope>NUCLEOTIDE SEQUENCE [LARGE SCALE GENOMIC DNA]</scope>
    <source>
        <strain evidence="3 4">NCTC13336</strain>
    </source>
</reference>